<evidence type="ECO:0000313" key="8">
    <source>
        <dbReference type="EMBL" id="QDV06718.1"/>
    </source>
</evidence>
<keyword evidence="3" id="KW-1003">Cell membrane</keyword>
<keyword evidence="4 7" id="KW-0812">Transmembrane</keyword>
<dbReference type="Proteomes" id="UP000320390">
    <property type="component" value="Chromosome"/>
</dbReference>
<proteinExistence type="inferred from homology"/>
<gene>
    <name evidence="8" type="ORF">Poly30_22330</name>
</gene>
<evidence type="ECO:0000256" key="6">
    <source>
        <dbReference type="ARBA" id="ARBA00023136"/>
    </source>
</evidence>
<feature type="transmembrane region" description="Helical" evidence="7">
    <location>
        <begin position="14"/>
        <end position="36"/>
    </location>
</feature>
<evidence type="ECO:0000256" key="3">
    <source>
        <dbReference type="ARBA" id="ARBA00022475"/>
    </source>
</evidence>
<evidence type="ECO:0008006" key="10">
    <source>
        <dbReference type="Google" id="ProtNLM"/>
    </source>
</evidence>
<keyword evidence="6 7" id="KW-0472">Membrane</keyword>
<dbReference type="OrthoDB" id="7659179at2"/>
<comment type="subcellular location">
    <subcellularLocation>
        <location evidence="1">Cell membrane</location>
        <topology evidence="1">Multi-pass membrane protein</topology>
    </subcellularLocation>
</comment>
<keyword evidence="9" id="KW-1185">Reference proteome</keyword>
<evidence type="ECO:0000256" key="2">
    <source>
        <dbReference type="ARBA" id="ARBA00005779"/>
    </source>
</evidence>
<keyword evidence="5 7" id="KW-1133">Transmembrane helix</keyword>
<name>A0A518ERJ4_9BACT</name>
<organism evidence="8 9">
    <name type="scientific">Saltatorellus ferox</name>
    <dbReference type="NCBI Taxonomy" id="2528018"/>
    <lineage>
        <taxon>Bacteria</taxon>
        <taxon>Pseudomonadati</taxon>
        <taxon>Planctomycetota</taxon>
        <taxon>Planctomycetia</taxon>
        <taxon>Planctomycetia incertae sedis</taxon>
        <taxon>Saltatorellus</taxon>
    </lineage>
</organism>
<sequence>MPSLFALIDPYNEIIRPILTIVGIGAVSIVMLLIAVRAMEKALPFSVRHELEEDHNLAAAIVMASIILGVAIVIAAVAQG</sequence>
<dbReference type="Pfam" id="PF03994">
    <property type="entry name" value="DUF350"/>
    <property type="match status" value="1"/>
</dbReference>
<dbReference type="InterPro" id="IPR007140">
    <property type="entry name" value="DUF350"/>
</dbReference>
<dbReference type="EMBL" id="CP036434">
    <property type="protein sequence ID" value="QDV06718.1"/>
    <property type="molecule type" value="Genomic_DNA"/>
</dbReference>
<evidence type="ECO:0000256" key="1">
    <source>
        <dbReference type="ARBA" id="ARBA00004651"/>
    </source>
</evidence>
<accession>A0A518ERJ4</accession>
<evidence type="ECO:0000256" key="4">
    <source>
        <dbReference type="ARBA" id="ARBA00022692"/>
    </source>
</evidence>
<comment type="similarity">
    <text evidence="2">Belongs to the UPF0719 family.</text>
</comment>
<dbReference type="AlphaFoldDB" id="A0A518ERJ4"/>
<reference evidence="8 9" key="1">
    <citation type="submission" date="2019-02" db="EMBL/GenBank/DDBJ databases">
        <title>Deep-cultivation of Planctomycetes and their phenomic and genomic characterization uncovers novel biology.</title>
        <authorList>
            <person name="Wiegand S."/>
            <person name="Jogler M."/>
            <person name="Boedeker C."/>
            <person name="Pinto D."/>
            <person name="Vollmers J."/>
            <person name="Rivas-Marin E."/>
            <person name="Kohn T."/>
            <person name="Peeters S.H."/>
            <person name="Heuer A."/>
            <person name="Rast P."/>
            <person name="Oberbeckmann S."/>
            <person name="Bunk B."/>
            <person name="Jeske O."/>
            <person name="Meyerdierks A."/>
            <person name="Storesund J.E."/>
            <person name="Kallscheuer N."/>
            <person name="Luecker S."/>
            <person name="Lage O.M."/>
            <person name="Pohl T."/>
            <person name="Merkel B.J."/>
            <person name="Hornburger P."/>
            <person name="Mueller R.-W."/>
            <person name="Bruemmer F."/>
            <person name="Labrenz M."/>
            <person name="Spormann A.M."/>
            <person name="Op den Camp H."/>
            <person name="Overmann J."/>
            <person name="Amann R."/>
            <person name="Jetten M.S.M."/>
            <person name="Mascher T."/>
            <person name="Medema M.H."/>
            <person name="Devos D.P."/>
            <person name="Kaster A.-K."/>
            <person name="Ovreas L."/>
            <person name="Rohde M."/>
            <person name="Galperin M.Y."/>
            <person name="Jogler C."/>
        </authorList>
    </citation>
    <scope>NUCLEOTIDE SEQUENCE [LARGE SCALE GENOMIC DNA]</scope>
    <source>
        <strain evidence="8 9">Poly30</strain>
    </source>
</reference>
<feature type="transmembrane region" description="Helical" evidence="7">
    <location>
        <begin position="57"/>
        <end position="78"/>
    </location>
</feature>
<dbReference type="RefSeq" id="WP_145197138.1">
    <property type="nucleotide sequence ID" value="NZ_CP036434.1"/>
</dbReference>
<evidence type="ECO:0000256" key="7">
    <source>
        <dbReference type="SAM" id="Phobius"/>
    </source>
</evidence>
<protein>
    <recommendedName>
        <fullName evidence="10">DUF350 domain-containing protein</fullName>
    </recommendedName>
</protein>
<evidence type="ECO:0000256" key="5">
    <source>
        <dbReference type="ARBA" id="ARBA00022989"/>
    </source>
</evidence>
<evidence type="ECO:0000313" key="9">
    <source>
        <dbReference type="Proteomes" id="UP000320390"/>
    </source>
</evidence>
<dbReference type="GO" id="GO:0005886">
    <property type="term" value="C:plasma membrane"/>
    <property type="evidence" value="ECO:0007669"/>
    <property type="project" value="UniProtKB-SubCell"/>
</dbReference>